<evidence type="ECO:0000256" key="8">
    <source>
        <dbReference type="ARBA" id="ARBA00023288"/>
    </source>
</evidence>
<dbReference type="InterPro" id="IPR008972">
    <property type="entry name" value="Cupredoxin"/>
</dbReference>
<dbReference type="GO" id="GO:0009055">
    <property type="term" value="F:electron transfer activity"/>
    <property type="evidence" value="ECO:0007669"/>
    <property type="project" value="InterPro"/>
</dbReference>
<dbReference type="InterPro" id="IPR039391">
    <property type="entry name" value="Phytocyanin-like"/>
</dbReference>
<dbReference type="Pfam" id="PF02298">
    <property type="entry name" value="Cu_bind_like"/>
    <property type="match status" value="1"/>
</dbReference>
<keyword evidence="6" id="KW-1015">Disulfide bond</keyword>
<reference evidence="13" key="1">
    <citation type="journal article" date="2017" name="Nature">
        <title>The genome of Chenopodium quinoa.</title>
        <authorList>
            <person name="Jarvis D.E."/>
            <person name="Ho Y.S."/>
            <person name="Lightfoot D.J."/>
            <person name="Schmoeckel S.M."/>
            <person name="Li B."/>
            <person name="Borm T.J.A."/>
            <person name="Ohyanagi H."/>
            <person name="Mineta K."/>
            <person name="Michell C.T."/>
            <person name="Saber N."/>
            <person name="Kharbatia N.M."/>
            <person name="Rupper R.R."/>
            <person name="Sharp A.R."/>
            <person name="Dally N."/>
            <person name="Boughton B.A."/>
            <person name="Woo Y.H."/>
            <person name="Gao G."/>
            <person name="Schijlen E.G.W.M."/>
            <person name="Guo X."/>
            <person name="Momin A.A."/>
            <person name="Negrao S."/>
            <person name="Al-Babili S."/>
            <person name="Gehring C."/>
            <person name="Roessner U."/>
            <person name="Jung C."/>
            <person name="Murphy K."/>
            <person name="Arold S.T."/>
            <person name="Gojobori T."/>
            <person name="van der Linden C.G."/>
            <person name="van Loo E.N."/>
            <person name="Jellen E.N."/>
            <person name="Maughan P.J."/>
            <person name="Tester M."/>
        </authorList>
    </citation>
    <scope>NUCLEOTIDE SEQUENCE [LARGE SCALE GENOMIC DNA]</scope>
    <source>
        <strain evidence="13">cv. PI 614886</strain>
    </source>
</reference>
<dbReference type="SUPFAM" id="SSF49503">
    <property type="entry name" value="Cupredoxins"/>
    <property type="match status" value="1"/>
</dbReference>
<dbReference type="AlphaFoldDB" id="A0A803NA87"/>
<dbReference type="CDD" id="cd11019">
    <property type="entry name" value="OsENODL1_like"/>
    <property type="match status" value="1"/>
</dbReference>
<dbReference type="Gramene" id="AUR62042886-RA">
    <property type="protein sequence ID" value="AUR62042886-RA:cds"/>
    <property type="gene ID" value="AUR62042886"/>
</dbReference>
<feature type="region of interest" description="Disordered" evidence="10">
    <location>
        <begin position="115"/>
        <end position="154"/>
    </location>
</feature>
<feature type="domain" description="Phytocyanin" evidence="12">
    <location>
        <begin position="10"/>
        <end position="111"/>
    </location>
</feature>
<comment type="subcellular location">
    <subcellularLocation>
        <location evidence="1">Cell membrane</location>
        <topology evidence="1">Lipid-anchor</topology>
        <topology evidence="1">GPI-anchor</topology>
    </subcellularLocation>
</comment>
<keyword evidence="5 11" id="KW-0472">Membrane</keyword>
<comment type="similarity">
    <text evidence="9">Belongs to the early nodulin-like (ENODL) family.</text>
</comment>
<sequence>MIWIDSSRGYKFSVGGKDGWVLNPSESYNHWAERNRFQVNDTLFFKLKNGNDSVLVVTREKYNRCNGKKPIKTLTEGKSEYIFGRSGPHYFISSSEDHCKKGQKLVIVVLAVRPKKPSPSPASPPSASPTPSASIPAPSSKAPSPSPSDADVPSNSPNKSFVVGFTAFRTNWLLSFVVGVGVFMFCFG</sequence>
<evidence type="ECO:0000256" key="2">
    <source>
        <dbReference type="ARBA" id="ARBA00022475"/>
    </source>
</evidence>
<organism evidence="13 14">
    <name type="scientific">Chenopodium quinoa</name>
    <name type="common">Quinoa</name>
    <dbReference type="NCBI Taxonomy" id="63459"/>
    <lineage>
        <taxon>Eukaryota</taxon>
        <taxon>Viridiplantae</taxon>
        <taxon>Streptophyta</taxon>
        <taxon>Embryophyta</taxon>
        <taxon>Tracheophyta</taxon>
        <taxon>Spermatophyta</taxon>
        <taxon>Magnoliopsida</taxon>
        <taxon>eudicotyledons</taxon>
        <taxon>Gunneridae</taxon>
        <taxon>Pentapetalae</taxon>
        <taxon>Caryophyllales</taxon>
        <taxon>Chenopodiaceae</taxon>
        <taxon>Chenopodioideae</taxon>
        <taxon>Atripliceae</taxon>
        <taxon>Chenopodium</taxon>
    </lineage>
</organism>
<feature type="compositionally biased region" description="Pro residues" evidence="10">
    <location>
        <begin position="117"/>
        <end position="128"/>
    </location>
</feature>
<keyword evidence="3" id="KW-0336">GPI-anchor</keyword>
<evidence type="ECO:0000256" key="6">
    <source>
        <dbReference type="ARBA" id="ARBA00023157"/>
    </source>
</evidence>
<keyword evidence="8" id="KW-0449">Lipoprotein</keyword>
<dbReference type="PROSITE" id="PS51485">
    <property type="entry name" value="PHYTOCYANIN"/>
    <property type="match status" value="1"/>
</dbReference>
<evidence type="ECO:0000313" key="14">
    <source>
        <dbReference type="Proteomes" id="UP000596660"/>
    </source>
</evidence>
<evidence type="ECO:0000259" key="12">
    <source>
        <dbReference type="PROSITE" id="PS51485"/>
    </source>
</evidence>
<evidence type="ECO:0000313" key="13">
    <source>
        <dbReference type="EnsemblPlants" id="AUR62042886-RA:cds"/>
    </source>
</evidence>
<evidence type="ECO:0000256" key="1">
    <source>
        <dbReference type="ARBA" id="ARBA00004609"/>
    </source>
</evidence>
<dbReference type="EnsemblPlants" id="AUR62042886-RA">
    <property type="protein sequence ID" value="AUR62042886-RA:cds"/>
    <property type="gene ID" value="AUR62042886"/>
</dbReference>
<reference evidence="13" key="2">
    <citation type="submission" date="2021-03" db="UniProtKB">
        <authorList>
            <consortium name="EnsemblPlants"/>
        </authorList>
    </citation>
    <scope>IDENTIFICATION</scope>
</reference>
<evidence type="ECO:0000256" key="9">
    <source>
        <dbReference type="ARBA" id="ARBA00035011"/>
    </source>
</evidence>
<dbReference type="PANTHER" id="PTHR33021">
    <property type="entry name" value="BLUE COPPER PROTEIN"/>
    <property type="match status" value="1"/>
</dbReference>
<evidence type="ECO:0000256" key="10">
    <source>
        <dbReference type="SAM" id="MobiDB-lite"/>
    </source>
</evidence>
<evidence type="ECO:0000256" key="7">
    <source>
        <dbReference type="ARBA" id="ARBA00023180"/>
    </source>
</evidence>
<keyword evidence="14" id="KW-1185">Reference proteome</keyword>
<dbReference type="Gene3D" id="2.60.40.420">
    <property type="entry name" value="Cupredoxins - blue copper proteins"/>
    <property type="match status" value="1"/>
</dbReference>
<keyword evidence="11" id="KW-0812">Transmembrane</keyword>
<dbReference type="PANTHER" id="PTHR33021:SF185">
    <property type="entry name" value="EARLY NODULIN-LIKE PROTEIN 3-RELATED"/>
    <property type="match status" value="1"/>
</dbReference>
<dbReference type="InterPro" id="IPR003245">
    <property type="entry name" value="Phytocyanin_dom"/>
</dbReference>
<dbReference type="GO" id="GO:0098552">
    <property type="term" value="C:side of membrane"/>
    <property type="evidence" value="ECO:0007669"/>
    <property type="project" value="UniProtKB-KW"/>
</dbReference>
<dbReference type="InterPro" id="IPR041846">
    <property type="entry name" value="ENL_dom"/>
</dbReference>
<proteinExistence type="inferred from homology"/>
<name>A0A803NA87_CHEQI</name>
<keyword evidence="11" id="KW-1133">Transmembrane helix</keyword>
<evidence type="ECO:0000256" key="11">
    <source>
        <dbReference type="SAM" id="Phobius"/>
    </source>
</evidence>
<evidence type="ECO:0000256" key="3">
    <source>
        <dbReference type="ARBA" id="ARBA00022622"/>
    </source>
</evidence>
<evidence type="ECO:0000256" key="4">
    <source>
        <dbReference type="ARBA" id="ARBA00022729"/>
    </source>
</evidence>
<dbReference type="Proteomes" id="UP000596660">
    <property type="component" value="Unplaced"/>
</dbReference>
<feature type="transmembrane region" description="Helical" evidence="11">
    <location>
        <begin position="161"/>
        <end position="187"/>
    </location>
</feature>
<protein>
    <recommendedName>
        <fullName evidence="12">Phytocyanin domain-containing protein</fullName>
    </recommendedName>
</protein>
<keyword evidence="4" id="KW-0732">Signal</keyword>
<feature type="compositionally biased region" description="Low complexity" evidence="10">
    <location>
        <begin position="129"/>
        <end position="154"/>
    </location>
</feature>
<keyword evidence="7" id="KW-0325">Glycoprotein</keyword>
<keyword evidence="2" id="KW-1003">Cell membrane</keyword>
<dbReference type="FunFam" id="2.60.40.420:FF:000010">
    <property type="entry name" value="Early nodulin-like protein 1"/>
    <property type="match status" value="1"/>
</dbReference>
<dbReference type="GO" id="GO:0005886">
    <property type="term" value="C:plasma membrane"/>
    <property type="evidence" value="ECO:0007669"/>
    <property type="project" value="UniProtKB-SubCell"/>
</dbReference>
<accession>A0A803NA87</accession>
<dbReference type="OMA" id="TVMSTGH"/>
<evidence type="ECO:0000256" key="5">
    <source>
        <dbReference type="ARBA" id="ARBA00023136"/>
    </source>
</evidence>